<dbReference type="InterPro" id="IPR003439">
    <property type="entry name" value="ABC_transporter-like_ATP-bd"/>
</dbReference>
<dbReference type="InterPro" id="IPR052156">
    <property type="entry name" value="BCAA_Transport_ATP-bd_LivF"/>
</dbReference>
<comment type="similarity">
    <text evidence="1">Belongs to the ABC transporter superfamily.</text>
</comment>
<dbReference type="GO" id="GO:0005524">
    <property type="term" value="F:ATP binding"/>
    <property type="evidence" value="ECO:0007669"/>
    <property type="project" value="UniProtKB-KW"/>
</dbReference>
<dbReference type="GO" id="GO:0015807">
    <property type="term" value="P:L-amino acid transport"/>
    <property type="evidence" value="ECO:0007669"/>
    <property type="project" value="TreeGrafter"/>
</dbReference>
<evidence type="ECO:0000256" key="2">
    <source>
        <dbReference type="ARBA" id="ARBA00022448"/>
    </source>
</evidence>
<keyword evidence="5" id="KW-0547">Nucleotide-binding</keyword>
<dbReference type="EMBL" id="PFIP01000081">
    <property type="protein sequence ID" value="PIX34355.1"/>
    <property type="molecule type" value="Genomic_DNA"/>
</dbReference>
<comment type="caution">
    <text evidence="5">The sequence shown here is derived from an EMBL/GenBank/DDBJ whole genome shotgun (WGS) entry which is preliminary data.</text>
</comment>
<dbReference type="Pfam" id="PF00005">
    <property type="entry name" value="ABC_tran"/>
    <property type="match status" value="1"/>
</dbReference>
<dbReference type="Gene3D" id="3.40.50.300">
    <property type="entry name" value="P-loop containing nucleotide triphosphate hydrolases"/>
    <property type="match status" value="1"/>
</dbReference>
<dbReference type="AlphaFoldDB" id="A0A2M7K886"/>
<dbReference type="InterPro" id="IPR027417">
    <property type="entry name" value="P-loop_NTPase"/>
</dbReference>
<feature type="non-terminal residue" evidence="5">
    <location>
        <position position="1"/>
    </location>
</feature>
<name>A0A2M7K886_9BACT</name>
<feature type="domain" description="ABC transporter" evidence="4">
    <location>
        <begin position="6"/>
        <end position="37"/>
    </location>
</feature>
<reference evidence="6" key="1">
    <citation type="submission" date="2017-09" db="EMBL/GenBank/DDBJ databases">
        <title>Depth-based differentiation of microbial function through sediment-hosted aquifers and enrichment of novel symbionts in the deep terrestrial subsurface.</title>
        <authorList>
            <person name="Probst A.J."/>
            <person name="Ladd B."/>
            <person name="Jarett J.K."/>
            <person name="Geller-Mcgrath D.E."/>
            <person name="Sieber C.M."/>
            <person name="Emerson J.B."/>
            <person name="Anantharaman K."/>
            <person name="Thomas B.C."/>
            <person name="Malmstrom R."/>
            <person name="Stieglmeier M."/>
            <person name="Klingl A."/>
            <person name="Woyke T."/>
            <person name="Ryan C.M."/>
            <person name="Banfield J.F."/>
        </authorList>
    </citation>
    <scope>NUCLEOTIDE SEQUENCE [LARGE SCALE GENOMIC DNA]</scope>
</reference>
<dbReference type="SUPFAM" id="SSF52540">
    <property type="entry name" value="P-loop containing nucleoside triphosphate hydrolases"/>
    <property type="match status" value="1"/>
</dbReference>
<evidence type="ECO:0000256" key="1">
    <source>
        <dbReference type="ARBA" id="ARBA00005417"/>
    </source>
</evidence>
<dbReference type="GO" id="GO:0016887">
    <property type="term" value="F:ATP hydrolysis activity"/>
    <property type="evidence" value="ECO:0007669"/>
    <property type="project" value="InterPro"/>
</dbReference>
<protein>
    <submittedName>
        <fullName evidence="5">Branched-chain amino acid ABC transporter ATP-binding protein</fullName>
    </submittedName>
</protein>
<evidence type="ECO:0000259" key="4">
    <source>
        <dbReference type="Pfam" id="PF00005"/>
    </source>
</evidence>
<sequence>NREKQMAKTLSGGEKQMLSIGRSLASQPKFLMLDEPSQGLAPKLIDSIYQKLSILKKKGLTMLLIEQNIIYALQFAGRAYVLENGKIVMKGNSKELLNSEHVKKHYLGI</sequence>
<dbReference type="PANTHER" id="PTHR43820:SF4">
    <property type="entry name" value="HIGH-AFFINITY BRANCHED-CHAIN AMINO ACID TRANSPORT ATP-BINDING PROTEIN LIVF"/>
    <property type="match status" value="1"/>
</dbReference>
<keyword evidence="2" id="KW-0813">Transport</keyword>
<evidence type="ECO:0000256" key="3">
    <source>
        <dbReference type="ARBA" id="ARBA00022970"/>
    </source>
</evidence>
<dbReference type="Proteomes" id="UP000231493">
    <property type="component" value="Unassembled WGS sequence"/>
</dbReference>
<organism evidence="5 6">
    <name type="scientific">Candidatus Infernicultor aquiphilus</name>
    <dbReference type="NCBI Taxonomy" id="1805029"/>
    <lineage>
        <taxon>Bacteria</taxon>
        <taxon>Pseudomonadati</taxon>
        <taxon>Atribacterota</taxon>
        <taxon>Candidatus Phoenicimicrobiia</taxon>
        <taxon>Candidatus Pheonicimicrobiales</taxon>
        <taxon>Candidatus Phoenicimicrobiaceae</taxon>
        <taxon>Candidatus Infernicultor</taxon>
    </lineage>
</organism>
<dbReference type="GO" id="GO:0015658">
    <property type="term" value="F:branched-chain amino acid transmembrane transporter activity"/>
    <property type="evidence" value="ECO:0007669"/>
    <property type="project" value="TreeGrafter"/>
</dbReference>
<keyword evidence="3" id="KW-0029">Amino-acid transport</keyword>
<keyword evidence="5" id="KW-0067">ATP-binding</keyword>
<evidence type="ECO:0000313" key="5">
    <source>
        <dbReference type="EMBL" id="PIX34355.1"/>
    </source>
</evidence>
<gene>
    <name evidence="5" type="primary">livF</name>
    <name evidence="5" type="ORF">COZ58_04240</name>
</gene>
<accession>A0A2M7K886</accession>
<evidence type="ECO:0000313" key="6">
    <source>
        <dbReference type="Proteomes" id="UP000231493"/>
    </source>
</evidence>
<proteinExistence type="inferred from homology"/>
<dbReference type="PANTHER" id="PTHR43820">
    <property type="entry name" value="HIGH-AFFINITY BRANCHED-CHAIN AMINO ACID TRANSPORT ATP-BINDING PROTEIN LIVF"/>
    <property type="match status" value="1"/>
</dbReference>